<organism evidence="1">
    <name type="scientific">marine metagenome</name>
    <dbReference type="NCBI Taxonomy" id="408172"/>
    <lineage>
        <taxon>unclassified sequences</taxon>
        <taxon>metagenomes</taxon>
        <taxon>ecological metagenomes</taxon>
    </lineage>
</organism>
<dbReference type="EMBL" id="UINC01226697">
    <property type="protein sequence ID" value="SVE57288.1"/>
    <property type="molecule type" value="Genomic_DNA"/>
</dbReference>
<sequence length="193" mass="21517">MAFDFQKNRGIPKAYSKDKGGVPIDDTAYVGIVKNNVDPTRSGRLQVYPESFGGVNEEDQTSWRTVRYLSPFYGITPAPYEDSQFKSGIDGPGRYLGNRHSYGMWFTPPDIGTRVLCMSVGGDPNMSYYVGCIPEAGLTHMVPAIGATENFTKTELTNSVSDTTRIPTVEINELNPKLFDDPRYFDKEKPVHD</sequence>
<gene>
    <name evidence="1" type="ORF">METZ01_LOCUS510142</name>
</gene>
<evidence type="ECO:0000313" key="1">
    <source>
        <dbReference type="EMBL" id="SVE57288.1"/>
    </source>
</evidence>
<accession>A0A383EMH6</accession>
<protein>
    <submittedName>
        <fullName evidence="1">Uncharacterized protein</fullName>
    </submittedName>
</protein>
<dbReference type="AlphaFoldDB" id="A0A383EMH6"/>
<proteinExistence type="predicted"/>
<name>A0A383EMH6_9ZZZZ</name>
<reference evidence="1" key="1">
    <citation type="submission" date="2018-05" db="EMBL/GenBank/DDBJ databases">
        <authorList>
            <person name="Lanie J.A."/>
            <person name="Ng W.-L."/>
            <person name="Kazmierczak K.M."/>
            <person name="Andrzejewski T.M."/>
            <person name="Davidsen T.M."/>
            <person name="Wayne K.J."/>
            <person name="Tettelin H."/>
            <person name="Glass J.I."/>
            <person name="Rusch D."/>
            <person name="Podicherti R."/>
            <person name="Tsui H.-C.T."/>
            <person name="Winkler M.E."/>
        </authorList>
    </citation>
    <scope>NUCLEOTIDE SEQUENCE</scope>
</reference>
<feature type="non-terminal residue" evidence="1">
    <location>
        <position position="193"/>
    </location>
</feature>